<dbReference type="Proteomes" id="UP000298313">
    <property type="component" value="Unassembled WGS sequence"/>
</dbReference>
<keyword evidence="1" id="KW-0472">Membrane</keyword>
<name>A0A4R9AV79_9MICO</name>
<organism evidence="2 3">
    <name type="scientific">Cryobacterium fucosi</name>
    <dbReference type="NCBI Taxonomy" id="1259157"/>
    <lineage>
        <taxon>Bacteria</taxon>
        <taxon>Bacillati</taxon>
        <taxon>Actinomycetota</taxon>
        <taxon>Actinomycetes</taxon>
        <taxon>Micrococcales</taxon>
        <taxon>Microbacteriaceae</taxon>
        <taxon>Cryobacterium</taxon>
    </lineage>
</organism>
<evidence type="ECO:0000313" key="2">
    <source>
        <dbReference type="EMBL" id="TFD70617.1"/>
    </source>
</evidence>
<keyword evidence="1" id="KW-1133">Transmembrane helix</keyword>
<gene>
    <name evidence="2" type="ORF">E3T48_16245</name>
</gene>
<comment type="caution">
    <text evidence="2">The sequence shown here is derived from an EMBL/GenBank/DDBJ whole genome shotgun (WGS) entry which is preliminary data.</text>
</comment>
<dbReference type="EMBL" id="SOHH01000120">
    <property type="protein sequence ID" value="TFD70617.1"/>
    <property type="molecule type" value="Genomic_DNA"/>
</dbReference>
<evidence type="ECO:0000256" key="1">
    <source>
        <dbReference type="SAM" id="Phobius"/>
    </source>
</evidence>
<dbReference type="OrthoDB" id="7428016at2"/>
<accession>A0A4R9AV79</accession>
<proteinExistence type="predicted"/>
<dbReference type="RefSeq" id="WP_134525052.1">
    <property type="nucleotide sequence ID" value="NZ_SOHH01000120.1"/>
</dbReference>
<sequence>MRVLLKDILDCPPDAAWRALRSPAVFREVSSPVVSVESRGADGFPTVWEPGEHPVGLNALGLVPMGEQVIRLTMETTRKDGVRILRDTGRGVSGALASVTLWDHRMAVAPDPAGTGKTLFRDQLIFRTGALTLAGWPVFWALWQWRMRQLKRLAPTWQLDLGVDLPADLLAEADASATADADAVSRVTE</sequence>
<evidence type="ECO:0000313" key="3">
    <source>
        <dbReference type="Proteomes" id="UP000298313"/>
    </source>
</evidence>
<feature type="transmembrane region" description="Helical" evidence="1">
    <location>
        <begin position="124"/>
        <end position="143"/>
    </location>
</feature>
<keyword evidence="1" id="KW-0812">Transmembrane</keyword>
<protein>
    <recommendedName>
        <fullName evidence="4">SRPBCC family protein</fullName>
    </recommendedName>
</protein>
<dbReference type="AlphaFoldDB" id="A0A4R9AV79"/>
<evidence type="ECO:0008006" key="4">
    <source>
        <dbReference type="Google" id="ProtNLM"/>
    </source>
</evidence>
<dbReference type="SUPFAM" id="SSF55961">
    <property type="entry name" value="Bet v1-like"/>
    <property type="match status" value="1"/>
</dbReference>
<keyword evidence="3" id="KW-1185">Reference proteome</keyword>
<reference evidence="2 3" key="1">
    <citation type="submission" date="2019-03" db="EMBL/GenBank/DDBJ databases">
        <title>Genomics of glacier-inhabiting Cryobacterium strains.</title>
        <authorList>
            <person name="Liu Q."/>
            <person name="Xin Y.-H."/>
        </authorList>
    </citation>
    <scope>NUCLEOTIDE SEQUENCE [LARGE SCALE GENOMIC DNA]</scope>
    <source>
        <strain evidence="2 3">Hh4</strain>
    </source>
</reference>